<dbReference type="InterPro" id="IPR000994">
    <property type="entry name" value="Pept_M24"/>
</dbReference>
<evidence type="ECO:0000256" key="7">
    <source>
        <dbReference type="RuleBase" id="RU003653"/>
    </source>
</evidence>
<dbReference type="GO" id="GO:0004239">
    <property type="term" value="F:initiator methionyl aminopeptidase activity"/>
    <property type="evidence" value="ECO:0007669"/>
    <property type="project" value="UniProtKB-UniRule"/>
</dbReference>
<keyword evidence="4 6" id="KW-0479">Metal-binding</keyword>
<comment type="function">
    <text evidence="1 6">Removes the N-terminal methionine from nascent proteins. The N-terminal methionine is often cleaved when the second residue in the primary sequence is small and uncharged (Met-Ala-, Cys, Gly, Pro, Ser, Thr, or Val). Requires deformylation of the N(alpha)-formylated initiator methionine before it can be hydrolyzed.</text>
</comment>
<feature type="binding site" evidence="6">
    <location>
        <position position="176"/>
    </location>
    <ligand>
        <name>substrate</name>
    </ligand>
</feature>
<name>A0A0G1L2M3_9BACT</name>
<keyword evidence="5 6" id="KW-0378">Hydrolase</keyword>
<dbReference type="GO" id="GO:0006508">
    <property type="term" value="P:proteolysis"/>
    <property type="evidence" value="ECO:0007669"/>
    <property type="project" value="UniProtKB-KW"/>
</dbReference>
<feature type="binding site" evidence="6">
    <location>
        <position position="94"/>
    </location>
    <ligand>
        <name>a divalent metal cation</name>
        <dbReference type="ChEBI" id="CHEBI:60240"/>
        <label>1</label>
    </ligand>
</feature>
<feature type="binding site" evidence="6">
    <location>
        <position position="233"/>
    </location>
    <ligand>
        <name>a divalent metal cation</name>
        <dbReference type="ChEBI" id="CHEBI:60240"/>
        <label>1</label>
    </ligand>
</feature>
<comment type="subunit">
    <text evidence="6">Monomer.</text>
</comment>
<dbReference type="PANTHER" id="PTHR43330:SF27">
    <property type="entry name" value="METHIONINE AMINOPEPTIDASE"/>
    <property type="match status" value="1"/>
</dbReference>
<evidence type="ECO:0000256" key="5">
    <source>
        <dbReference type="ARBA" id="ARBA00022801"/>
    </source>
</evidence>
<dbReference type="CDD" id="cd01086">
    <property type="entry name" value="MetAP1"/>
    <property type="match status" value="1"/>
</dbReference>
<dbReference type="GO" id="GO:0070006">
    <property type="term" value="F:metalloaminopeptidase activity"/>
    <property type="evidence" value="ECO:0007669"/>
    <property type="project" value="UniProtKB-UniRule"/>
</dbReference>
<evidence type="ECO:0000313" key="9">
    <source>
        <dbReference type="EMBL" id="KKT90236.1"/>
    </source>
</evidence>
<evidence type="ECO:0000256" key="2">
    <source>
        <dbReference type="ARBA" id="ARBA00022438"/>
    </source>
</evidence>
<comment type="cofactor">
    <cofactor evidence="6">
        <name>Co(2+)</name>
        <dbReference type="ChEBI" id="CHEBI:48828"/>
    </cofactor>
    <cofactor evidence="6">
        <name>Zn(2+)</name>
        <dbReference type="ChEBI" id="CHEBI:29105"/>
    </cofactor>
    <cofactor evidence="6">
        <name>Mn(2+)</name>
        <dbReference type="ChEBI" id="CHEBI:29035"/>
    </cofactor>
    <cofactor evidence="6">
        <name>Fe(2+)</name>
        <dbReference type="ChEBI" id="CHEBI:29033"/>
    </cofactor>
    <text evidence="6">Binds 2 divalent metal cations per subunit. Has a high-affinity and a low affinity metal-binding site. The true nature of the physiological cofactor is under debate. The enzyme is active with cobalt, zinc, manganese or divalent iron ions. Most likely, methionine aminopeptidases function as mononuclear Fe(2+)-metalloproteases under physiological conditions, and the catalytically relevant metal-binding site has been assigned to the histidine-containing high-affinity site.</text>
</comment>
<dbReference type="PANTHER" id="PTHR43330">
    <property type="entry name" value="METHIONINE AMINOPEPTIDASE"/>
    <property type="match status" value="1"/>
</dbReference>
<evidence type="ECO:0000256" key="1">
    <source>
        <dbReference type="ARBA" id="ARBA00002521"/>
    </source>
</evidence>
<feature type="binding site" evidence="6">
    <location>
        <position position="77"/>
    </location>
    <ligand>
        <name>substrate</name>
    </ligand>
</feature>
<dbReference type="GO" id="GO:0005829">
    <property type="term" value="C:cytosol"/>
    <property type="evidence" value="ECO:0007669"/>
    <property type="project" value="TreeGrafter"/>
</dbReference>
<comment type="caution">
    <text evidence="9">The sequence shown here is derived from an EMBL/GenBank/DDBJ whole genome shotgun (WGS) entry which is preliminary data.</text>
</comment>
<keyword evidence="3 6" id="KW-0645">Protease</keyword>
<organism evidence="9 10">
    <name type="scientific">Candidatus Yanofskybacteria bacterium GW2011_GWB1_45_11</name>
    <dbReference type="NCBI Taxonomy" id="1619026"/>
    <lineage>
        <taxon>Bacteria</taxon>
        <taxon>Candidatus Yanofskyibacteriota</taxon>
    </lineage>
</organism>
<dbReference type="PRINTS" id="PR00599">
    <property type="entry name" value="MAPEPTIDASE"/>
</dbReference>
<dbReference type="Gene3D" id="3.90.230.10">
    <property type="entry name" value="Creatinase/methionine aminopeptidase superfamily"/>
    <property type="match status" value="1"/>
</dbReference>
<feature type="binding site" evidence="6">
    <location>
        <position position="233"/>
    </location>
    <ligand>
        <name>a divalent metal cation</name>
        <dbReference type="ChEBI" id="CHEBI:60240"/>
        <label>2</label>
        <note>catalytic</note>
    </ligand>
</feature>
<comment type="similarity">
    <text evidence="6">Belongs to the peptidase M24A family. Methionine aminopeptidase type 1 subfamily.</text>
</comment>
<dbReference type="NCBIfam" id="TIGR00500">
    <property type="entry name" value="met_pdase_I"/>
    <property type="match status" value="1"/>
</dbReference>
<dbReference type="InterPro" id="IPR001714">
    <property type="entry name" value="Pept_M24_MAP"/>
</dbReference>
<dbReference type="InterPro" id="IPR002467">
    <property type="entry name" value="Pept_M24A_MAP1"/>
</dbReference>
<dbReference type="HAMAP" id="MF_01974">
    <property type="entry name" value="MetAP_1"/>
    <property type="match status" value="1"/>
</dbReference>
<feature type="binding site" evidence="6">
    <location>
        <position position="105"/>
    </location>
    <ligand>
        <name>a divalent metal cation</name>
        <dbReference type="ChEBI" id="CHEBI:60240"/>
        <label>2</label>
        <note>catalytic</note>
    </ligand>
</feature>
<keyword evidence="2 6" id="KW-0031">Aminopeptidase</keyword>
<gene>
    <name evidence="6" type="primary">map</name>
    <name evidence="9" type="ORF">UW90_C0004G0041</name>
</gene>
<evidence type="ECO:0000259" key="8">
    <source>
        <dbReference type="Pfam" id="PF00557"/>
    </source>
</evidence>
<reference evidence="9 10" key="1">
    <citation type="journal article" date="2015" name="Nature">
        <title>rRNA introns, odd ribosomes, and small enigmatic genomes across a large radiation of phyla.</title>
        <authorList>
            <person name="Brown C.T."/>
            <person name="Hug L.A."/>
            <person name="Thomas B.C."/>
            <person name="Sharon I."/>
            <person name="Castelle C.J."/>
            <person name="Singh A."/>
            <person name="Wilkins M.J."/>
            <person name="Williams K.H."/>
            <person name="Banfield J.F."/>
        </authorList>
    </citation>
    <scope>NUCLEOTIDE SEQUENCE [LARGE SCALE GENOMIC DNA]</scope>
</reference>
<feature type="binding site" evidence="6">
    <location>
        <position position="202"/>
    </location>
    <ligand>
        <name>a divalent metal cation</name>
        <dbReference type="ChEBI" id="CHEBI:60240"/>
        <label>2</label>
        <note>catalytic</note>
    </ligand>
</feature>
<proteinExistence type="inferred from homology"/>
<protein>
    <recommendedName>
        <fullName evidence="6 7">Methionine aminopeptidase</fullName>
        <shortName evidence="6">MAP</shortName>
        <shortName evidence="6">MetAP</shortName>
        <ecNumber evidence="6 7">3.4.11.18</ecNumber>
    </recommendedName>
    <alternativeName>
        <fullName evidence="6">Peptidase M</fullName>
    </alternativeName>
</protein>
<feature type="binding site" evidence="6">
    <location>
        <position position="105"/>
    </location>
    <ligand>
        <name>a divalent metal cation</name>
        <dbReference type="ChEBI" id="CHEBI:60240"/>
        <label>1</label>
    </ligand>
</feature>
<dbReference type="Pfam" id="PF00557">
    <property type="entry name" value="Peptidase_M24"/>
    <property type="match status" value="1"/>
</dbReference>
<dbReference type="EMBL" id="LCKD01000004">
    <property type="protein sequence ID" value="KKT90236.1"/>
    <property type="molecule type" value="Genomic_DNA"/>
</dbReference>
<feature type="binding site" evidence="6">
    <location>
        <position position="169"/>
    </location>
    <ligand>
        <name>a divalent metal cation</name>
        <dbReference type="ChEBI" id="CHEBI:60240"/>
        <label>2</label>
        <note>catalytic</note>
    </ligand>
</feature>
<dbReference type="SUPFAM" id="SSF55920">
    <property type="entry name" value="Creatinase/aminopeptidase"/>
    <property type="match status" value="1"/>
</dbReference>
<dbReference type="AlphaFoldDB" id="A0A0G1L2M3"/>
<dbReference type="Proteomes" id="UP000034368">
    <property type="component" value="Unassembled WGS sequence"/>
</dbReference>
<dbReference type="InterPro" id="IPR036005">
    <property type="entry name" value="Creatinase/aminopeptidase-like"/>
</dbReference>
<dbReference type="PATRIC" id="fig|1619026.3.peg.252"/>
<dbReference type="GO" id="GO:0046872">
    <property type="term" value="F:metal ion binding"/>
    <property type="evidence" value="ECO:0007669"/>
    <property type="project" value="UniProtKB-UniRule"/>
</dbReference>
<evidence type="ECO:0000256" key="3">
    <source>
        <dbReference type="ARBA" id="ARBA00022670"/>
    </source>
</evidence>
<evidence type="ECO:0000256" key="4">
    <source>
        <dbReference type="ARBA" id="ARBA00022723"/>
    </source>
</evidence>
<evidence type="ECO:0000256" key="6">
    <source>
        <dbReference type="HAMAP-Rule" id="MF_01974"/>
    </source>
</evidence>
<accession>A0A0G1L2M3</accession>
<feature type="domain" description="Peptidase M24" evidence="8">
    <location>
        <begin position="17"/>
        <end position="240"/>
    </location>
</feature>
<sequence>MILKSKKEIEIMKEEGGVILAEILKKISAAVRPGIATHDLEELARELILSYKVKSSFLGYDDYPAVLCTSVNDEIVHALPSERMLTDGDLLKIDTGIIYKNFHTDTATTLIVGEEANQEKKDLIIVTRQSLEKGISKARPGNTLGDIGFAVQSFVESKGFNVVRDLVGHGIGRDLHEAPQVPNYGEAGKGEKLLPGMVIAIEPMVVTGSWKIKNSPDGYGFMTKDAGLAAHFEHTVAITENGPLILTS</sequence>
<evidence type="ECO:0000313" key="10">
    <source>
        <dbReference type="Proteomes" id="UP000034368"/>
    </source>
</evidence>
<comment type="catalytic activity">
    <reaction evidence="6 7">
        <text>Release of N-terminal amino acids, preferentially methionine, from peptides and arylamides.</text>
        <dbReference type="EC" id="3.4.11.18"/>
    </reaction>
</comment>
<dbReference type="EC" id="3.4.11.18" evidence="6 7"/>